<gene>
    <name evidence="1" type="ORF">GCM10011517_07150</name>
</gene>
<keyword evidence="2" id="KW-1185">Reference proteome</keyword>
<protein>
    <submittedName>
        <fullName evidence="1">Uncharacterized protein</fullName>
    </submittedName>
</protein>
<accession>A0A917EJ70</accession>
<proteinExistence type="predicted"/>
<dbReference type="RefSeq" id="WP_268236392.1">
    <property type="nucleotide sequence ID" value="NZ_BMKN01000001.1"/>
</dbReference>
<reference evidence="1" key="2">
    <citation type="submission" date="2020-09" db="EMBL/GenBank/DDBJ databases">
        <authorList>
            <person name="Sun Q."/>
            <person name="Zhou Y."/>
        </authorList>
    </citation>
    <scope>NUCLEOTIDE SEQUENCE</scope>
    <source>
        <strain evidence="1">CGMCC 1.16012</strain>
    </source>
</reference>
<dbReference type="EMBL" id="BMKN01000001">
    <property type="protein sequence ID" value="GGE42087.1"/>
    <property type="molecule type" value="Genomic_DNA"/>
</dbReference>
<evidence type="ECO:0000313" key="1">
    <source>
        <dbReference type="EMBL" id="GGE42087.1"/>
    </source>
</evidence>
<reference evidence="1" key="1">
    <citation type="journal article" date="2014" name="Int. J. Syst. Evol. Microbiol.">
        <title>Complete genome sequence of Corynebacterium casei LMG S-19264T (=DSM 44701T), isolated from a smear-ripened cheese.</title>
        <authorList>
            <consortium name="US DOE Joint Genome Institute (JGI-PGF)"/>
            <person name="Walter F."/>
            <person name="Albersmeier A."/>
            <person name="Kalinowski J."/>
            <person name="Ruckert C."/>
        </authorList>
    </citation>
    <scope>NUCLEOTIDE SEQUENCE</scope>
    <source>
        <strain evidence="1">CGMCC 1.16012</strain>
    </source>
</reference>
<dbReference type="Proteomes" id="UP000606730">
    <property type="component" value="Unassembled WGS sequence"/>
</dbReference>
<sequence>MLALKIPKNAGFLQHPVGKFYAVMNVNGQSGWLRQTGDKAL</sequence>
<comment type="caution">
    <text evidence="1">The sequence shown here is derived from an EMBL/GenBank/DDBJ whole genome shotgun (WGS) entry which is preliminary data.</text>
</comment>
<name>A0A917EJ70_9RHOB</name>
<organism evidence="1 2">
    <name type="scientific">Actibacterium pelagium</name>
    <dbReference type="NCBI Taxonomy" id="2029103"/>
    <lineage>
        <taxon>Bacteria</taxon>
        <taxon>Pseudomonadati</taxon>
        <taxon>Pseudomonadota</taxon>
        <taxon>Alphaproteobacteria</taxon>
        <taxon>Rhodobacterales</taxon>
        <taxon>Roseobacteraceae</taxon>
        <taxon>Actibacterium</taxon>
    </lineage>
</organism>
<dbReference type="AlphaFoldDB" id="A0A917EJ70"/>
<evidence type="ECO:0000313" key="2">
    <source>
        <dbReference type="Proteomes" id="UP000606730"/>
    </source>
</evidence>